<evidence type="ECO:0000313" key="5">
    <source>
        <dbReference type="EMBL" id="CAD9311581.1"/>
    </source>
</evidence>
<comment type="similarity">
    <text evidence="1">Belongs to the WSCD family.</text>
</comment>
<dbReference type="EMBL" id="HBGK01051911">
    <property type="protein sequence ID" value="CAD9311581.1"/>
    <property type="molecule type" value="Transcribed_RNA"/>
</dbReference>
<feature type="signal peptide" evidence="3">
    <location>
        <begin position="1"/>
        <end position="20"/>
    </location>
</feature>
<evidence type="ECO:0000256" key="1">
    <source>
        <dbReference type="ARBA" id="ARBA00010236"/>
    </source>
</evidence>
<dbReference type="SUPFAM" id="SSF52540">
    <property type="entry name" value="P-loop containing nucleoside triphosphate hydrolases"/>
    <property type="match status" value="1"/>
</dbReference>
<dbReference type="InterPro" id="IPR027417">
    <property type="entry name" value="P-loop_NTPase"/>
</dbReference>
<feature type="region of interest" description="Disordered" evidence="2">
    <location>
        <begin position="41"/>
        <end position="218"/>
    </location>
</feature>
<dbReference type="PANTHER" id="PTHR45964:SF5">
    <property type="entry name" value="WSCD FAMILY MEMBER CG9164"/>
    <property type="match status" value="1"/>
</dbReference>
<evidence type="ECO:0000256" key="2">
    <source>
        <dbReference type="SAM" id="MobiDB-lite"/>
    </source>
</evidence>
<keyword evidence="3" id="KW-0732">Signal</keyword>
<feature type="compositionally biased region" description="Low complexity" evidence="2">
    <location>
        <begin position="50"/>
        <end position="196"/>
    </location>
</feature>
<feature type="chain" id="PRO_5031443335" description="Sulfotransferase domain-containing protein" evidence="3">
    <location>
        <begin position="21"/>
        <end position="490"/>
    </location>
</feature>
<feature type="domain" description="Sulfotransferase" evidence="4">
    <location>
        <begin position="269"/>
        <end position="391"/>
    </location>
</feature>
<dbReference type="Gene3D" id="3.40.50.300">
    <property type="entry name" value="P-loop containing nucleotide triphosphate hydrolases"/>
    <property type="match status" value="1"/>
</dbReference>
<dbReference type="GO" id="GO:0008146">
    <property type="term" value="F:sulfotransferase activity"/>
    <property type="evidence" value="ECO:0007669"/>
    <property type="project" value="InterPro"/>
</dbReference>
<protein>
    <recommendedName>
        <fullName evidence="4">Sulfotransferase domain-containing protein</fullName>
    </recommendedName>
</protein>
<reference evidence="5" key="1">
    <citation type="submission" date="2021-01" db="EMBL/GenBank/DDBJ databases">
        <authorList>
            <person name="Corre E."/>
            <person name="Pelletier E."/>
            <person name="Niang G."/>
            <person name="Scheremetjew M."/>
            <person name="Finn R."/>
            <person name="Kale V."/>
            <person name="Holt S."/>
            <person name="Cochrane G."/>
            <person name="Meng A."/>
            <person name="Brown T."/>
            <person name="Cohen L."/>
        </authorList>
    </citation>
    <scope>NUCLEOTIDE SEQUENCE</scope>
    <source>
        <strain evidence="5">CCMP 410</strain>
    </source>
</reference>
<sequence>MFRSFMVCATASLLLTVASGQQEKGIKPNLRRRLQGQDFWTTNNQGFSTQQNEPMQQQPQQGSYGQPQDFGSQQGYGQVQQPEYQQQAPQEFGQMTQQQGQYGGQQPQGFGQQMPEQTGYGQGYGQQQAPQGFDQQPPQGYGQQQAPQGFDQQPPQGFDQQQQPPQGFGQQQAQPGYGQQETFKQQVPQAAQESQQGAPDNGAPAQDSPPQEGGSSCELKEPQEVEIVPTWSASFPGSGSKLFWHMIQYMTGIYTGDDNDTTGRMSKGAVVTVKTHFPTQHVSPKFFVLDTSKLKTAILLLRNPLEVIPSYFKFLYRMEEGNAPDAHVPVEKWIAWRNENLQDTMDAWLEHTRWWISNYGEDPSNLHVVEFERLIKKKHGPEELKKIGMFLASVDAKVGATMVPESQLPCLWEKIMEETAPIEPKKTKKVPGIAEGMPYPYTLDQLEMMTQSLTALKREFSKNKQVDSVLKSYVKGISIAKRTVQKLLGG</sequence>
<evidence type="ECO:0000259" key="4">
    <source>
        <dbReference type="Pfam" id="PF00685"/>
    </source>
</evidence>
<dbReference type="PANTHER" id="PTHR45964">
    <property type="entry name" value="WSCD FAMILY MEMBER CG9164"/>
    <property type="match status" value="1"/>
</dbReference>
<dbReference type="InterPro" id="IPR000863">
    <property type="entry name" value="Sulfotransferase_dom"/>
</dbReference>
<dbReference type="AlphaFoldDB" id="A0A7S1YN78"/>
<dbReference type="InterPro" id="IPR051589">
    <property type="entry name" value="Sialate-O-sulfotransferase"/>
</dbReference>
<proteinExistence type="inferred from homology"/>
<accession>A0A7S1YN78</accession>
<evidence type="ECO:0000256" key="3">
    <source>
        <dbReference type="SAM" id="SignalP"/>
    </source>
</evidence>
<gene>
    <name evidence="5" type="ORF">GOCE00092_LOCUS27319</name>
</gene>
<name>A0A7S1YN78_9STRA</name>
<dbReference type="Pfam" id="PF00685">
    <property type="entry name" value="Sulfotransfer_1"/>
    <property type="match status" value="1"/>
</dbReference>
<organism evidence="5">
    <name type="scientific">Grammatophora oceanica</name>
    <dbReference type="NCBI Taxonomy" id="210454"/>
    <lineage>
        <taxon>Eukaryota</taxon>
        <taxon>Sar</taxon>
        <taxon>Stramenopiles</taxon>
        <taxon>Ochrophyta</taxon>
        <taxon>Bacillariophyta</taxon>
        <taxon>Fragilariophyceae</taxon>
        <taxon>Fragilariophycidae</taxon>
        <taxon>Rhabdonematales</taxon>
        <taxon>Grammatophoraceae</taxon>
        <taxon>Grammatophora</taxon>
    </lineage>
</organism>